<dbReference type="PANTHER" id="PTHR34406:SF1">
    <property type="entry name" value="PROTEIN YCEI"/>
    <property type="match status" value="1"/>
</dbReference>
<dbReference type="InterPro" id="IPR036761">
    <property type="entry name" value="TTHA0802/YceI-like_sf"/>
</dbReference>
<evidence type="ECO:0000313" key="3">
    <source>
        <dbReference type="EMBL" id="PTW55761.1"/>
    </source>
</evidence>
<comment type="caution">
    <text evidence="3">The sequence shown here is derived from an EMBL/GenBank/DDBJ whole genome shotgun (WGS) entry which is preliminary data.</text>
</comment>
<protein>
    <submittedName>
        <fullName evidence="3">Polyisoprenoid-binding protein YceI</fullName>
    </submittedName>
</protein>
<gene>
    <name evidence="3" type="ORF">C8N35_11286</name>
</gene>
<dbReference type="SMART" id="SM00867">
    <property type="entry name" value="YceI"/>
    <property type="match status" value="1"/>
</dbReference>
<evidence type="ECO:0000259" key="2">
    <source>
        <dbReference type="SMART" id="SM00867"/>
    </source>
</evidence>
<reference evidence="3 4" key="1">
    <citation type="submission" date="2018-04" db="EMBL/GenBank/DDBJ databases">
        <title>Genomic Encyclopedia of Archaeal and Bacterial Type Strains, Phase II (KMG-II): from individual species to whole genera.</title>
        <authorList>
            <person name="Goeker M."/>
        </authorList>
    </citation>
    <scope>NUCLEOTIDE SEQUENCE [LARGE SCALE GENOMIC DNA]</scope>
    <source>
        <strain evidence="3 4">DSM 23382</strain>
    </source>
</reference>
<keyword evidence="1" id="KW-0732">Signal</keyword>
<dbReference type="SUPFAM" id="SSF101874">
    <property type="entry name" value="YceI-like"/>
    <property type="match status" value="1"/>
</dbReference>
<proteinExistence type="predicted"/>
<accession>A0A2T5UWB9</accession>
<dbReference type="AlphaFoldDB" id="A0A2T5UWB9"/>
<name>A0A2T5UWB9_9HYPH</name>
<dbReference type="RefSeq" id="WP_107991789.1">
    <property type="nucleotide sequence ID" value="NZ_QAYG01000012.1"/>
</dbReference>
<feature type="domain" description="Lipid/polyisoprenoid-binding YceI-like" evidence="2">
    <location>
        <begin position="28"/>
        <end position="186"/>
    </location>
</feature>
<feature type="chain" id="PRO_5015475282" evidence="1">
    <location>
        <begin position="27"/>
        <end position="188"/>
    </location>
</feature>
<dbReference type="Pfam" id="PF04264">
    <property type="entry name" value="YceI"/>
    <property type="match status" value="1"/>
</dbReference>
<feature type="signal peptide" evidence="1">
    <location>
        <begin position="1"/>
        <end position="26"/>
    </location>
</feature>
<dbReference type="Gene3D" id="2.40.128.110">
    <property type="entry name" value="Lipid/polyisoprenoid-binding, YceI-like"/>
    <property type="match status" value="1"/>
</dbReference>
<dbReference type="Proteomes" id="UP000244081">
    <property type="component" value="Unassembled WGS sequence"/>
</dbReference>
<evidence type="ECO:0000313" key="4">
    <source>
        <dbReference type="Proteomes" id="UP000244081"/>
    </source>
</evidence>
<evidence type="ECO:0000256" key="1">
    <source>
        <dbReference type="SAM" id="SignalP"/>
    </source>
</evidence>
<dbReference type="InterPro" id="IPR007372">
    <property type="entry name" value="Lipid/polyisoprenoid-bd_YceI"/>
</dbReference>
<sequence length="188" mass="19621">MNKLIAGAVAFAVLAAPSLAATSANAAEWAVDHGASKLIFKVRQGDKLISGSFGKWDAKIDMDPEAPETATIEVTVDTSSVATDDGQMGQTLTGEAWLATGKFAKATFSSDEVVPTGEGTYDAVGTLTIKDIAVPMTLPFMLKVDGDKAEAKGGSTLERQDYKIGSEIDDATLDGTVKVEFDVVASKK</sequence>
<keyword evidence="4" id="KW-1185">Reference proteome</keyword>
<organism evidence="3 4">
    <name type="scientific">Breoghania corrubedonensis</name>
    <dbReference type="NCBI Taxonomy" id="665038"/>
    <lineage>
        <taxon>Bacteria</taxon>
        <taxon>Pseudomonadati</taxon>
        <taxon>Pseudomonadota</taxon>
        <taxon>Alphaproteobacteria</taxon>
        <taxon>Hyphomicrobiales</taxon>
        <taxon>Stappiaceae</taxon>
        <taxon>Breoghania</taxon>
    </lineage>
</organism>
<dbReference type="EMBL" id="QAYG01000012">
    <property type="protein sequence ID" value="PTW55761.1"/>
    <property type="molecule type" value="Genomic_DNA"/>
</dbReference>
<dbReference type="OrthoDB" id="1247465at2"/>
<dbReference type="PANTHER" id="PTHR34406">
    <property type="entry name" value="PROTEIN YCEI"/>
    <property type="match status" value="1"/>
</dbReference>